<name>A0A0C1MPP5_9GAMM</name>
<feature type="signal peptide" evidence="1">
    <location>
        <begin position="1"/>
        <end position="16"/>
    </location>
</feature>
<comment type="caution">
    <text evidence="2">The sequence shown here is derived from an EMBL/GenBank/DDBJ whole genome shotgun (WGS) entry which is preliminary data.</text>
</comment>
<dbReference type="OrthoDB" id="7058900at2"/>
<feature type="chain" id="PRO_5002153772" evidence="1">
    <location>
        <begin position="17"/>
        <end position="135"/>
    </location>
</feature>
<keyword evidence="1" id="KW-0732">Signal</keyword>
<reference evidence="2 3" key="1">
    <citation type="submission" date="2014-12" db="EMBL/GenBank/DDBJ databases">
        <title>Draft Genome Sequence of Pseudoalteromonas luteoviolacea HI1.</title>
        <authorList>
            <person name="Asahina A.Y."/>
            <person name="Hadfield M.G."/>
        </authorList>
    </citation>
    <scope>NUCLEOTIDE SEQUENCE [LARGE SCALE GENOMIC DNA]</scope>
    <source>
        <strain evidence="2 3">HI1</strain>
    </source>
</reference>
<dbReference type="RefSeq" id="WP_039609631.1">
    <property type="nucleotide sequence ID" value="NZ_JWIC01000006.1"/>
</dbReference>
<organism evidence="2 3">
    <name type="scientific">Pseudoalteromonas luteoviolacea</name>
    <dbReference type="NCBI Taxonomy" id="43657"/>
    <lineage>
        <taxon>Bacteria</taxon>
        <taxon>Pseudomonadati</taxon>
        <taxon>Pseudomonadota</taxon>
        <taxon>Gammaproteobacteria</taxon>
        <taxon>Alteromonadales</taxon>
        <taxon>Pseudoalteromonadaceae</taxon>
        <taxon>Pseudoalteromonas</taxon>
    </lineage>
</organism>
<evidence type="ECO:0000313" key="2">
    <source>
        <dbReference type="EMBL" id="KID56563.1"/>
    </source>
</evidence>
<gene>
    <name evidence="2" type="ORF">JF50_11535</name>
</gene>
<accession>A0A0C1MPP5</accession>
<evidence type="ECO:0000256" key="1">
    <source>
        <dbReference type="SAM" id="SignalP"/>
    </source>
</evidence>
<dbReference type="EMBL" id="JWIC01000006">
    <property type="protein sequence ID" value="KID56563.1"/>
    <property type="molecule type" value="Genomic_DNA"/>
</dbReference>
<dbReference type="AlphaFoldDB" id="A0A0C1MPP5"/>
<protein>
    <submittedName>
        <fullName evidence="2">Uncharacterized protein</fullName>
    </submittedName>
</protein>
<evidence type="ECO:0000313" key="3">
    <source>
        <dbReference type="Proteomes" id="UP000031327"/>
    </source>
</evidence>
<sequence length="135" mass="15635">MKYALFLIVLSSFAHAHQDTVLKLNGNKLVGLPNQYLPASFDESTNILKIKNRQLIFAKCFVEKEEFDIEHGIYASWYHRTPYNDLANYIGFKTKKSRFGLVINLDTLEPIPFSFGYGQTEAEIECLSQFKYKKI</sequence>
<dbReference type="Proteomes" id="UP000031327">
    <property type="component" value="Unassembled WGS sequence"/>
</dbReference>
<proteinExistence type="predicted"/>